<evidence type="ECO:0000313" key="1">
    <source>
        <dbReference type="EMBL" id="GEA42777.1"/>
    </source>
</evidence>
<evidence type="ECO:0000313" key="3">
    <source>
        <dbReference type="Proteomes" id="UP000315234"/>
    </source>
</evidence>
<dbReference type="EMBL" id="BJLD01000001">
    <property type="protein sequence ID" value="GEA42777.1"/>
    <property type="molecule type" value="Genomic_DNA"/>
</dbReference>
<evidence type="ECO:0000313" key="4">
    <source>
        <dbReference type="Proteomes" id="UP000595757"/>
    </source>
</evidence>
<dbReference type="Proteomes" id="UP000595757">
    <property type="component" value="Chromosome"/>
</dbReference>
<accession>A0AAQ1TTS4</accession>
<sequence>MWVFAIGLATLALAGVIGSRVWMLKHIKNAQDRGERPFDQEDELRNPYI</sequence>
<evidence type="ECO:0000313" key="2">
    <source>
        <dbReference type="EMBL" id="QQU77914.1"/>
    </source>
</evidence>
<dbReference type="RefSeq" id="WP_005527653.1">
    <property type="nucleotide sequence ID" value="NZ_BJLD01000001.1"/>
</dbReference>
<dbReference type="Proteomes" id="UP000315234">
    <property type="component" value="Unassembled WGS sequence"/>
</dbReference>
<dbReference type="GeneID" id="72411368"/>
<name>A0AAQ1TTS4_CORST</name>
<keyword evidence="4" id="KW-1185">Reference proteome</keyword>
<dbReference type="AlphaFoldDB" id="A0AAQ1TTS4"/>
<reference evidence="1 3" key="1">
    <citation type="submission" date="2019-06" db="EMBL/GenBank/DDBJ databases">
        <title>Draft genome sequence of Corynebacterium striatum NBRC 15291.</title>
        <authorList>
            <person name="Miura T."/>
            <person name="Furukawa M."/>
            <person name="Shimamura M."/>
            <person name="Ohyama Y."/>
            <person name="Yamazoe A."/>
            <person name="Kawasaki H."/>
        </authorList>
    </citation>
    <scope>NUCLEOTIDE SEQUENCE [LARGE SCALE GENOMIC DNA]</scope>
    <source>
        <strain evidence="1 3">NBRC 15291</strain>
    </source>
</reference>
<proteinExistence type="predicted"/>
<dbReference type="EMBL" id="CP068158">
    <property type="protein sequence ID" value="QQU77914.1"/>
    <property type="molecule type" value="Genomic_DNA"/>
</dbReference>
<protein>
    <submittedName>
        <fullName evidence="1">Uncharacterized protein</fullName>
    </submittedName>
</protein>
<organism evidence="1 3">
    <name type="scientific">Corynebacterium striatum</name>
    <dbReference type="NCBI Taxonomy" id="43770"/>
    <lineage>
        <taxon>Bacteria</taxon>
        <taxon>Bacillati</taxon>
        <taxon>Actinomycetota</taxon>
        <taxon>Actinomycetes</taxon>
        <taxon>Mycobacteriales</taxon>
        <taxon>Corynebacteriaceae</taxon>
        <taxon>Corynebacterium</taxon>
    </lineage>
</organism>
<reference evidence="2 4" key="2">
    <citation type="submission" date="2021-01" db="EMBL/GenBank/DDBJ databases">
        <title>FDA dAtabase for Regulatory Grade micrObial Sequences (FDA-ARGOS): Supporting development and validation of Infectious Disease Dx tests.</title>
        <authorList>
            <person name="Sproer C."/>
            <person name="Gronow S."/>
            <person name="Severitt S."/>
            <person name="Schroder I."/>
            <person name="Tallon L."/>
            <person name="Sadzewicz L."/>
            <person name="Zhao X."/>
            <person name="Boylan J."/>
            <person name="Ott S."/>
            <person name="Bowen H."/>
            <person name="Vavikolanu K."/>
            <person name="Mehta A."/>
            <person name="Aluvathingal J."/>
            <person name="Nadendla S."/>
            <person name="Lowell S."/>
            <person name="Myers T."/>
            <person name="Yan Y."/>
            <person name="Sichtig H."/>
        </authorList>
    </citation>
    <scope>NUCLEOTIDE SEQUENCE [LARGE SCALE GENOMIC DNA]</scope>
    <source>
        <strain evidence="2 4">FDAARGOS_1115</strain>
    </source>
</reference>
<gene>
    <name evidence="1" type="ORF">Cst04h_09470</name>
    <name evidence="2" type="ORF">I6I72_05135</name>
</gene>